<proteinExistence type="predicted"/>
<feature type="signal peptide" evidence="1">
    <location>
        <begin position="1"/>
        <end position="27"/>
    </location>
</feature>
<evidence type="ECO:0000259" key="2">
    <source>
        <dbReference type="PROSITE" id="PS50206"/>
    </source>
</evidence>
<sequence>MSLAKHLASGLLALCAAVALCAAPASAQAPPEPEGYRLDNYHAPTPATLKGATVLDTPQAFELWSGKKAVFIDALSRPPKPEGLPKNAVWRDPKRFDIPGSIWLPDTGFGELSEPMARYFEQGVARASGGDKSKPLVFYCRTNCWASWNAAKRALTLGYTHVLWYPPGADAWEQAGHPLEERQPEPRE</sequence>
<gene>
    <name evidence="3" type="ORF">EHO51_13090</name>
</gene>
<evidence type="ECO:0000313" key="4">
    <source>
        <dbReference type="Proteomes" id="UP000273982"/>
    </source>
</evidence>
<dbReference type="Gene3D" id="3.40.250.10">
    <property type="entry name" value="Rhodanese-like domain"/>
    <property type="match status" value="1"/>
</dbReference>
<dbReference type="PROSITE" id="PS50206">
    <property type="entry name" value="RHODANESE_3"/>
    <property type="match status" value="1"/>
</dbReference>
<feature type="domain" description="Rhodanese" evidence="2">
    <location>
        <begin position="98"/>
        <end position="181"/>
    </location>
</feature>
<evidence type="ECO:0000256" key="1">
    <source>
        <dbReference type="SAM" id="SignalP"/>
    </source>
</evidence>
<dbReference type="Pfam" id="PF00581">
    <property type="entry name" value="Rhodanese"/>
    <property type="match status" value="1"/>
</dbReference>
<feature type="chain" id="PRO_5018039407" evidence="1">
    <location>
        <begin position="28"/>
        <end position="188"/>
    </location>
</feature>
<dbReference type="NCBIfam" id="TIGR03865">
    <property type="entry name" value="PQQ_CXXCW"/>
    <property type="match status" value="1"/>
</dbReference>
<dbReference type="Proteomes" id="UP000273982">
    <property type="component" value="Chromosome"/>
</dbReference>
<reference evidence="3 4" key="1">
    <citation type="submission" date="2018-11" db="EMBL/GenBank/DDBJ databases">
        <title>Genome squencing of methanotrophic bacteria isolated from alkaline groundwater in Korea.</title>
        <authorList>
            <person name="Nguyen L.N."/>
        </authorList>
    </citation>
    <scope>NUCLEOTIDE SEQUENCE [LARGE SCALE GENOMIC DNA]</scope>
    <source>
        <strain evidence="3 4">GW6</strain>
    </source>
</reference>
<organism evidence="3 4">
    <name type="scientific">Methylocystis rosea</name>
    <dbReference type="NCBI Taxonomy" id="173366"/>
    <lineage>
        <taxon>Bacteria</taxon>
        <taxon>Pseudomonadati</taxon>
        <taxon>Pseudomonadota</taxon>
        <taxon>Alphaproteobacteria</taxon>
        <taxon>Hyphomicrobiales</taxon>
        <taxon>Methylocystaceae</taxon>
        <taxon>Methylocystis</taxon>
    </lineage>
</organism>
<accession>A0A3G8M914</accession>
<dbReference type="AlphaFoldDB" id="A0A3G8M914"/>
<dbReference type="SMART" id="SM00450">
    <property type="entry name" value="RHOD"/>
    <property type="match status" value="1"/>
</dbReference>
<dbReference type="InterPro" id="IPR022376">
    <property type="entry name" value="PQQ_CXXCW"/>
</dbReference>
<dbReference type="EMBL" id="CP034086">
    <property type="protein sequence ID" value="AZG77590.1"/>
    <property type="molecule type" value="Genomic_DNA"/>
</dbReference>
<dbReference type="InterPro" id="IPR001763">
    <property type="entry name" value="Rhodanese-like_dom"/>
</dbReference>
<dbReference type="InterPro" id="IPR036873">
    <property type="entry name" value="Rhodanese-like_dom_sf"/>
</dbReference>
<protein>
    <submittedName>
        <fullName evidence="3">PQQ-dependent catabolism-associated CXXCW motif protein</fullName>
    </submittedName>
</protein>
<dbReference type="KEGG" id="mros:EHO51_13090"/>
<dbReference type="SUPFAM" id="SSF52821">
    <property type="entry name" value="Rhodanese/Cell cycle control phosphatase"/>
    <property type="match status" value="1"/>
</dbReference>
<evidence type="ECO:0000313" key="3">
    <source>
        <dbReference type="EMBL" id="AZG77590.1"/>
    </source>
</evidence>
<name>A0A3G8M914_9HYPH</name>
<dbReference type="CDD" id="cd00158">
    <property type="entry name" value="RHOD"/>
    <property type="match status" value="1"/>
</dbReference>
<keyword evidence="1" id="KW-0732">Signal</keyword>
<dbReference type="RefSeq" id="WP_124739252.1">
    <property type="nucleotide sequence ID" value="NZ_CP034086.1"/>
</dbReference>